<reference evidence="2" key="2">
    <citation type="submission" date="2023-07" db="EMBL/GenBank/DDBJ databases">
        <title>Sorghum-associated microbial communities from plants grown in Nebraska, USA.</title>
        <authorList>
            <person name="Schachtman D."/>
        </authorList>
    </citation>
    <scope>NUCLEOTIDE SEQUENCE</scope>
    <source>
        <strain evidence="2">BE44</strain>
    </source>
</reference>
<gene>
    <name evidence="1" type="ORF">HNP34_000902</name>
    <name evidence="2" type="ORF">J2X86_001408</name>
</gene>
<comment type="caution">
    <text evidence="1">The sequence shown here is derived from an EMBL/GenBank/DDBJ whole genome shotgun (WGS) entry which is preliminary data.</text>
</comment>
<evidence type="ECO:0000313" key="1">
    <source>
        <dbReference type="EMBL" id="MBB6362784.1"/>
    </source>
</evidence>
<name>A0AAW3VCX3_ACILW</name>
<dbReference type="AlphaFoldDB" id="A0AAW3VCX3"/>
<evidence type="ECO:0000313" key="2">
    <source>
        <dbReference type="EMBL" id="MDR6629370.1"/>
    </source>
</evidence>
<evidence type="ECO:0000313" key="3">
    <source>
        <dbReference type="Proteomes" id="UP000548425"/>
    </source>
</evidence>
<reference evidence="1 3" key="1">
    <citation type="submission" date="2020-08" db="EMBL/GenBank/DDBJ databases">
        <title>Functional genomics of gut bacteria from endangered species of beetles.</title>
        <authorList>
            <person name="Carlos-Shanley C."/>
        </authorList>
    </citation>
    <scope>NUCLEOTIDE SEQUENCE [LARGE SCALE GENOMIC DNA]</scope>
    <source>
        <strain evidence="1 3">S00127</strain>
    </source>
</reference>
<dbReference type="EMBL" id="JACHLA010000003">
    <property type="protein sequence ID" value="MBB6362784.1"/>
    <property type="molecule type" value="Genomic_DNA"/>
</dbReference>
<dbReference type="Proteomes" id="UP000548425">
    <property type="component" value="Unassembled WGS sequence"/>
</dbReference>
<dbReference type="Proteomes" id="UP001262767">
    <property type="component" value="Unassembled WGS sequence"/>
</dbReference>
<dbReference type="EMBL" id="JAVDSC010000004">
    <property type="protein sequence ID" value="MDR6629370.1"/>
    <property type="molecule type" value="Genomic_DNA"/>
</dbReference>
<accession>A0AAW3VCX3</accession>
<proteinExistence type="predicted"/>
<organism evidence="1 3">
    <name type="scientific">Acinetobacter lwoffii</name>
    <dbReference type="NCBI Taxonomy" id="28090"/>
    <lineage>
        <taxon>Bacteria</taxon>
        <taxon>Pseudomonadati</taxon>
        <taxon>Pseudomonadota</taxon>
        <taxon>Gammaproteobacteria</taxon>
        <taxon>Moraxellales</taxon>
        <taxon>Moraxellaceae</taxon>
        <taxon>Acinetobacter</taxon>
    </lineage>
</organism>
<sequence>MRIFYLKYDIEYDNLLSYLTHGIAKVLAQIA</sequence>
<protein>
    <submittedName>
        <fullName evidence="1">Uncharacterized protein</fullName>
    </submittedName>
</protein>